<feature type="domain" description="JmjC" evidence="1">
    <location>
        <begin position="139"/>
        <end position="286"/>
    </location>
</feature>
<dbReference type="EMBL" id="JAYFSJ010000005">
    <property type="protein sequence ID" value="MEN7430921.1"/>
    <property type="molecule type" value="Genomic_DNA"/>
</dbReference>
<dbReference type="Proteomes" id="UP001405405">
    <property type="component" value="Unassembled WGS sequence"/>
</dbReference>
<comment type="caution">
    <text evidence="2">The sequence shown here is derived from an EMBL/GenBank/DDBJ whole genome shotgun (WGS) entry which is preliminary data.</text>
</comment>
<evidence type="ECO:0000259" key="1">
    <source>
        <dbReference type="PROSITE" id="PS51184"/>
    </source>
</evidence>
<reference evidence="2 3" key="1">
    <citation type="submission" date="2023-12" db="EMBL/GenBank/DDBJ databases">
        <title>Chromobacterium sp. strain TRC.1.1.SA producing antimicrobial pigment.</title>
        <authorList>
            <person name="Verma N."/>
            <person name="Choksket S."/>
            <person name="Pinnaka A.K."/>
            <person name="Korpole S."/>
        </authorList>
    </citation>
    <scope>NUCLEOTIDE SEQUENCE [LARGE SCALE GENOMIC DNA]</scope>
    <source>
        <strain evidence="2 3">TRC1.1.SA</strain>
    </source>
</reference>
<dbReference type="RefSeq" id="WP_152526991.1">
    <property type="nucleotide sequence ID" value="NZ_JAYFSJ010000005.1"/>
</dbReference>
<dbReference type="InterPro" id="IPR003347">
    <property type="entry name" value="JmjC_dom"/>
</dbReference>
<dbReference type="SUPFAM" id="SSF51197">
    <property type="entry name" value="Clavaminate synthase-like"/>
    <property type="match status" value="1"/>
</dbReference>
<dbReference type="PROSITE" id="PS51184">
    <property type="entry name" value="JMJC"/>
    <property type="match status" value="1"/>
</dbReference>
<organism evidence="2 3">
    <name type="scientific">Chromobacterium indicum</name>
    <dbReference type="NCBI Taxonomy" id="3110228"/>
    <lineage>
        <taxon>Bacteria</taxon>
        <taxon>Pseudomonadati</taxon>
        <taxon>Pseudomonadota</taxon>
        <taxon>Betaproteobacteria</taxon>
        <taxon>Neisseriales</taxon>
        <taxon>Chromobacteriaceae</taxon>
        <taxon>Chromobacterium</taxon>
    </lineage>
</organism>
<dbReference type="Gene3D" id="2.60.120.650">
    <property type="entry name" value="Cupin"/>
    <property type="match status" value="1"/>
</dbReference>
<evidence type="ECO:0000313" key="2">
    <source>
        <dbReference type="EMBL" id="MEN7430921.1"/>
    </source>
</evidence>
<keyword evidence="3" id="KW-1185">Reference proteome</keyword>
<sequence length="457" mass="53120">MKFHIALAFDQPVPHRSIEPRASGKTTVTESEKKTHNTEFSNTWWDKFITQTDSLNQPAVIKNAISQDRVESYKQSVMGILSQLGKLKTTQFGYRVYVEGRQLDFEEMEDFFERAPHDAETLEQWTDRVFGGKKFGIILNSGEKFDLKLTSEIAICLSPFFEKIGYPRGGAQFTIFVGNYDKTPLGIHQDKRGESVMHFHLGPAGKTMYVWDPKQYRDLLATHGLTKKNFNELRPYAKEYQFESGDIYYMPEGTYHIGQQDDLSIGITIWRYNHTDDHLAKHLHQRIIKQIPVEATDDFQYDTTPLDDTSGIDHIVEKYQVADEYKQLSYSELLRKTYQDWRYCVHSNAGYRNAPFPREDRVNLALQDWIQIEKPYNILLRESIATEKMYIYVRGHKIEFRYFSCLIPFIAKINDGEILRVDALLNLLDASWSPNIGIYILSELHRCHGIRIVDAAA</sequence>
<gene>
    <name evidence="2" type="ORF">VA599_09180</name>
</gene>
<evidence type="ECO:0000313" key="3">
    <source>
        <dbReference type="Proteomes" id="UP001405405"/>
    </source>
</evidence>
<protein>
    <recommendedName>
        <fullName evidence="1">JmjC domain-containing protein</fullName>
    </recommendedName>
</protein>
<proteinExistence type="predicted"/>
<accession>A0ABV0CIM9</accession>
<name>A0ABV0CIM9_9NEIS</name>